<sequence length="146" mass="16839">MVYKMMIYHGYLCLGLMLFQTFGMALGIKCWHCISEDCHLDPSENYKAVEKQCLSGQYCQKVYYSMYSTMDNRIYDSTVRGCAWNCLPKNDFQNCSTELHGSRGCVVRNCCRDNDLCNEGSRTNVLATSLHFLYMFVFFLCSSHAT</sequence>
<dbReference type="RefSeq" id="XP_022309364.1">
    <property type="nucleotide sequence ID" value="XM_022453656.1"/>
</dbReference>
<dbReference type="GeneID" id="111115075"/>
<organism evidence="2 3">
    <name type="scientific">Crassostrea virginica</name>
    <name type="common">Eastern oyster</name>
    <dbReference type="NCBI Taxonomy" id="6565"/>
    <lineage>
        <taxon>Eukaryota</taxon>
        <taxon>Metazoa</taxon>
        <taxon>Spiralia</taxon>
        <taxon>Lophotrochozoa</taxon>
        <taxon>Mollusca</taxon>
        <taxon>Bivalvia</taxon>
        <taxon>Autobranchia</taxon>
        <taxon>Pteriomorphia</taxon>
        <taxon>Ostreida</taxon>
        <taxon>Ostreoidea</taxon>
        <taxon>Ostreidae</taxon>
        <taxon>Crassostrea</taxon>
    </lineage>
</organism>
<gene>
    <name evidence="3" type="primary">LOC111115075</name>
</gene>
<evidence type="ECO:0000256" key="1">
    <source>
        <dbReference type="SAM" id="SignalP"/>
    </source>
</evidence>
<feature type="chain" id="PRO_5034342993" evidence="1">
    <location>
        <begin position="28"/>
        <end position="146"/>
    </location>
</feature>
<proteinExistence type="predicted"/>
<dbReference type="OrthoDB" id="6110938at2759"/>
<reference evidence="3" key="1">
    <citation type="submission" date="2025-08" db="UniProtKB">
        <authorList>
            <consortium name="RefSeq"/>
        </authorList>
    </citation>
    <scope>IDENTIFICATION</scope>
    <source>
        <tissue evidence="3">Whole sample</tissue>
    </source>
</reference>
<protein>
    <submittedName>
        <fullName evidence="3">Uncharacterized protein LOC111115075 isoform X1</fullName>
    </submittedName>
</protein>
<name>A0A8B8C2P8_CRAVI</name>
<dbReference type="KEGG" id="cvn:111115075"/>
<feature type="signal peptide" evidence="1">
    <location>
        <begin position="1"/>
        <end position="27"/>
    </location>
</feature>
<dbReference type="Proteomes" id="UP000694844">
    <property type="component" value="Chromosome 9"/>
</dbReference>
<keyword evidence="2" id="KW-1185">Reference proteome</keyword>
<keyword evidence="1" id="KW-0732">Signal</keyword>
<evidence type="ECO:0000313" key="2">
    <source>
        <dbReference type="Proteomes" id="UP000694844"/>
    </source>
</evidence>
<dbReference type="AlphaFoldDB" id="A0A8B8C2P8"/>
<evidence type="ECO:0000313" key="3">
    <source>
        <dbReference type="RefSeq" id="XP_022309364.1"/>
    </source>
</evidence>
<accession>A0A8B8C2P8</accession>